<gene>
    <name evidence="2" type="ORF">HCK00_07285</name>
</gene>
<dbReference type="Proteomes" id="UP000695264">
    <property type="component" value="Unassembled WGS sequence"/>
</dbReference>
<accession>A0ABX1BXW8</accession>
<evidence type="ECO:0000256" key="1">
    <source>
        <dbReference type="SAM" id="MobiDB-lite"/>
    </source>
</evidence>
<dbReference type="RefSeq" id="WP_168100941.1">
    <property type="nucleotide sequence ID" value="NZ_JAATEN010000004.1"/>
</dbReference>
<dbReference type="EMBL" id="JAATEN010000004">
    <property type="protein sequence ID" value="NJQ00342.1"/>
    <property type="molecule type" value="Genomic_DNA"/>
</dbReference>
<name>A0ABX1BXW8_9ACTN</name>
<reference evidence="2 3" key="1">
    <citation type="submission" date="2020-03" db="EMBL/GenBank/DDBJ databases">
        <title>WGS of actinomycetes isolated from Thailand.</title>
        <authorList>
            <person name="Thawai C."/>
        </authorList>
    </citation>
    <scope>NUCLEOTIDE SEQUENCE [LARGE SCALE GENOMIC DNA]</scope>
    <source>
        <strain evidence="2 3">PLAI 1-29</strain>
    </source>
</reference>
<feature type="compositionally biased region" description="Basic and acidic residues" evidence="1">
    <location>
        <begin position="1"/>
        <end position="14"/>
    </location>
</feature>
<sequence>MVRKKVEGDEEQRRAAGRTARRQGTSPSSRGVTTGGSKQRTHLTDRAAPSHDERLATRHRGKQRWEPAPAPPGPDRARSLFAGRGHPAYTDEHETVFRALAEAEEAHRGAGVPLDEVARYAGLPRERTRDLLHDLVVTHRLAAKVPDREPPDLGPLYEVRPR</sequence>
<evidence type="ECO:0008006" key="4">
    <source>
        <dbReference type="Google" id="ProtNLM"/>
    </source>
</evidence>
<feature type="compositionally biased region" description="Polar residues" evidence="1">
    <location>
        <begin position="26"/>
        <end position="38"/>
    </location>
</feature>
<proteinExistence type="predicted"/>
<organism evidence="2 3">
    <name type="scientific">Streptomyces zingiberis</name>
    <dbReference type="NCBI Taxonomy" id="2053010"/>
    <lineage>
        <taxon>Bacteria</taxon>
        <taxon>Bacillati</taxon>
        <taxon>Actinomycetota</taxon>
        <taxon>Actinomycetes</taxon>
        <taxon>Kitasatosporales</taxon>
        <taxon>Streptomycetaceae</taxon>
        <taxon>Streptomyces</taxon>
    </lineage>
</organism>
<protein>
    <recommendedName>
        <fullName evidence="4">DUF742 domain-containing protein</fullName>
    </recommendedName>
</protein>
<evidence type="ECO:0000313" key="3">
    <source>
        <dbReference type="Proteomes" id="UP000695264"/>
    </source>
</evidence>
<keyword evidence="3" id="KW-1185">Reference proteome</keyword>
<evidence type="ECO:0000313" key="2">
    <source>
        <dbReference type="EMBL" id="NJQ00342.1"/>
    </source>
</evidence>
<feature type="region of interest" description="Disordered" evidence="1">
    <location>
        <begin position="1"/>
        <end position="83"/>
    </location>
</feature>
<feature type="compositionally biased region" description="Basic and acidic residues" evidence="1">
    <location>
        <begin position="42"/>
        <end position="56"/>
    </location>
</feature>
<comment type="caution">
    <text evidence="2">The sequence shown here is derived from an EMBL/GenBank/DDBJ whole genome shotgun (WGS) entry which is preliminary data.</text>
</comment>